<dbReference type="InterPro" id="IPR055140">
    <property type="entry name" value="Thiolase_C_2"/>
</dbReference>
<dbReference type="Proteomes" id="UP001138540">
    <property type="component" value="Unassembled WGS sequence"/>
</dbReference>
<name>A0ABR6NBW5_9SPHN</name>
<proteinExistence type="predicted"/>
<feature type="domain" description="Thiolase C-terminal" evidence="1">
    <location>
        <begin position="241"/>
        <end position="386"/>
    </location>
</feature>
<dbReference type="Gene3D" id="3.40.47.10">
    <property type="match status" value="1"/>
</dbReference>
<reference evidence="2 3" key="1">
    <citation type="submission" date="2020-08" db="EMBL/GenBank/DDBJ databases">
        <title>Exploring microbial biodiversity for novel pathways involved in the catabolism of aromatic compounds derived from lignin.</title>
        <authorList>
            <person name="Elkins J."/>
        </authorList>
    </citation>
    <scope>NUCLEOTIDE SEQUENCE [LARGE SCALE GENOMIC DNA]</scope>
    <source>
        <strain evidence="2 3">B1D3A</strain>
    </source>
</reference>
<comment type="caution">
    <text evidence="2">The sequence shown here is derived from an EMBL/GenBank/DDBJ whole genome shotgun (WGS) entry which is preliminary data.</text>
</comment>
<dbReference type="PIRSF" id="PIRSF000429">
    <property type="entry name" value="Ac-CoA_Ac_transf"/>
    <property type="match status" value="1"/>
</dbReference>
<dbReference type="SUPFAM" id="SSF53901">
    <property type="entry name" value="Thiolase-like"/>
    <property type="match status" value="1"/>
</dbReference>
<organism evidence="2 3">
    <name type="scientific">Sphingobium lignivorans</name>
    <dbReference type="NCBI Taxonomy" id="2735886"/>
    <lineage>
        <taxon>Bacteria</taxon>
        <taxon>Pseudomonadati</taxon>
        <taxon>Pseudomonadota</taxon>
        <taxon>Alphaproteobacteria</taxon>
        <taxon>Sphingomonadales</taxon>
        <taxon>Sphingomonadaceae</taxon>
        <taxon>Sphingobium</taxon>
    </lineage>
</organism>
<evidence type="ECO:0000313" key="3">
    <source>
        <dbReference type="Proteomes" id="UP001138540"/>
    </source>
</evidence>
<protein>
    <submittedName>
        <fullName evidence="2">Acetyl-CoA acetyltransferase</fullName>
    </submittedName>
</protein>
<dbReference type="RefSeq" id="WP_184150328.1">
    <property type="nucleotide sequence ID" value="NZ_JACHKA010000001.1"/>
</dbReference>
<dbReference type="InterPro" id="IPR016039">
    <property type="entry name" value="Thiolase-like"/>
</dbReference>
<gene>
    <name evidence="2" type="ORF">HNP60_000741</name>
</gene>
<dbReference type="EMBL" id="JACHKA010000001">
    <property type="protein sequence ID" value="MBB5984767.1"/>
    <property type="molecule type" value="Genomic_DNA"/>
</dbReference>
<dbReference type="PANTHER" id="PTHR42870">
    <property type="entry name" value="ACETYL-COA C-ACETYLTRANSFERASE"/>
    <property type="match status" value="1"/>
</dbReference>
<evidence type="ECO:0000259" key="1">
    <source>
        <dbReference type="Pfam" id="PF22691"/>
    </source>
</evidence>
<dbReference type="PANTHER" id="PTHR42870:SF1">
    <property type="entry name" value="NON-SPECIFIC LIPID-TRANSFER PROTEIN-LIKE 2"/>
    <property type="match status" value="1"/>
</dbReference>
<dbReference type="CDD" id="cd00829">
    <property type="entry name" value="SCP-x_thiolase"/>
    <property type="match status" value="1"/>
</dbReference>
<dbReference type="InterPro" id="IPR002155">
    <property type="entry name" value="Thiolase"/>
</dbReference>
<evidence type="ECO:0000313" key="2">
    <source>
        <dbReference type="EMBL" id="MBB5984767.1"/>
    </source>
</evidence>
<sequence length="390" mass="41197">MALSDMAIVGYAETKIVLRSEVDVWELGAEILDSLLERTGFEKGEINGLILSSSSTGAGNIFWSQTTADQLAVELDFCQTVDIGGSSPVGTVARAAAAIDAGLCDTVLCLFADTAVAENNGRPRSYGAEWTTPYGYLGAPAAFGMLSRYYDDRFGLDARALGKLAVAQRAHAVLNENACEKLRKPITVDDYVHSRMINDPIRLLDCVMPCDGASGILITRRKTAEQRGLTRCAVPVGYGERTNVGAASAIVDPTLTGHREASERAFAQAGLRPAQIGSFHPYDDFIIAIMMQLEMLGFCAHGQGAAFIRETDFSFSGDLPLNTGGGQISAGQCGLAGGGTNLVEAVRQLFGEGGSRQVSDTAHALVTGIGGIPYGRNWNSSTVLILSSNA</sequence>
<accession>A0ABR6NBW5</accession>
<keyword evidence="3" id="KW-1185">Reference proteome</keyword>
<dbReference type="Pfam" id="PF22691">
    <property type="entry name" value="Thiolase_C_1"/>
    <property type="match status" value="1"/>
</dbReference>